<evidence type="ECO:0000256" key="1">
    <source>
        <dbReference type="SAM" id="MobiDB-lite"/>
    </source>
</evidence>
<reference evidence="2" key="1">
    <citation type="journal article" date="2022" name="bioRxiv">
        <title>Sequencing and chromosome-scale assembly of the giantPleurodeles waltlgenome.</title>
        <authorList>
            <person name="Brown T."/>
            <person name="Elewa A."/>
            <person name="Iarovenko S."/>
            <person name="Subramanian E."/>
            <person name="Araus A.J."/>
            <person name="Petzold A."/>
            <person name="Susuki M."/>
            <person name="Suzuki K.-i.T."/>
            <person name="Hayashi T."/>
            <person name="Toyoda A."/>
            <person name="Oliveira C."/>
            <person name="Osipova E."/>
            <person name="Leigh N.D."/>
            <person name="Simon A."/>
            <person name="Yun M.H."/>
        </authorList>
    </citation>
    <scope>NUCLEOTIDE SEQUENCE</scope>
    <source>
        <strain evidence="2">20211129_DDA</strain>
        <tissue evidence="2">Liver</tissue>
    </source>
</reference>
<feature type="compositionally biased region" description="Low complexity" evidence="1">
    <location>
        <begin position="124"/>
        <end position="135"/>
    </location>
</feature>
<comment type="caution">
    <text evidence="2">The sequence shown here is derived from an EMBL/GenBank/DDBJ whole genome shotgun (WGS) entry which is preliminary data.</text>
</comment>
<organism evidence="2 3">
    <name type="scientific">Pleurodeles waltl</name>
    <name type="common">Iberian ribbed newt</name>
    <dbReference type="NCBI Taxonomy" id="8319"/>
    <lineage>
        <taxon>Eukaryota</taxon>
        <taxon>Metazoa</taxon>
        <taxon>Chordata</taxon>
        <taxon>Craniata</taxon>
        <taxon>Vertebrata</taxon>
        <taxon>Euteleostomi</taxon>
        <taxon>Amphibia</taxon>
        <taxon>Batrachia</taxon>
        <taxon>Caudata</taxon>
        <taxon>Salamandroidea</taxon>
        <taxon>Salamandridae</taxon>
        <taxon>Pleurodelinae</taxon>
        <taxon>Pleurodeles</taxon>
    </lineage>
</organism>
<evidence type="ECO:0000313" key="2">
    <source>
        <dbReference type="EMBL" id="KAJ1096836.1"/>
    </source>
</evidence>
<dbReference type="Proteomes" id="UP001066276">
    <property type="component" value="Chromosome 10"/>
</dbReference>
<feature type="compositionally biased region" description="Low complexity" evidence="1">
    <location>
        <begin position="89"/>
        <end position="116"/>
    </location>
</feature>
<accession>A0AAV7M053</accession>
<evidence type="ECO:0000313" key="3">
    <source>
        <dbReference type="Proteomes" id="UP001066276"/>
    </source>
</evidence>
<sequence>MPTSFILLYKPIRGKCDGSTETKVFLPYPWGTGAVGFPDPDADLSGAYPDRPPGDEGISKGLPDVPRAETITMGEGEEMADTAEERRTTTTPVATAAEGGETSVSPGKKAAGKEAGTAPDGETAETPGGEAAGEGALREGGPGIQVQPCSADARGQEAGKPGSGHALGRAWPRQV</sequence>
<gene>
    <name evidence="2" type="ORF">NDU88_001967</name>
</gene>
<name>A0AAV7M053_PLEWA</name>
<feature type="region of interest" description="Disordered" evidence="1">
    <location>
        <begin position="41"/>
        <end position="175"/>
    </location>
</feature>
<keyword evidence="3" id="KW-1185">Reference proteome</keyword>
<protein>
    <submittedName>
        <fullName evidence="2">Uncharacterized protein</fullName>
    </submittedName>
</protein>
<dbReference type="EMBL" id="JANPWB010000014">
    <property type="protein sequence ID" value="KAJ1096836.1"/>
    <property type="molecule type" value="Genomic_DNA"/>
</dbReference>
<proteinExistence type="predicted"/>
<dbReference type="AlphaFoldDB" id="A0AAV7M053"/>